<keyword evidence="8" id="KW-0969">Cilium</keyword>
<dbReference type="KEGG" id="amar:AMRN_2227"/>
<protein>
    <recommendedName>
        <fullName evidence="3">Flagellin</fullName>
    </recommendedName>
</protein>
<feature type="domain" description="Flagellin N-terminal" evidence="4">
    <location>
        <begin position="5"/>
        <end position="139"/>
    </location>
</feature>
<evidence type="ECO:0000313" key="8">
    <source>
        <dbReference type="EMBL" id="PPK62455.1"/>
    </source>
</evidence>
<keyword evidence="3" id="KW-0964">Secreted</keyword>
<keyword evidence="9" id="KW-1185">Reference proteome</keyword>
<keyword evidence="2 3" id="KW-0975">Bacterial flagellum</keyword>
<dbReference type="Proteomes" id="UP000264693">
    <property type="component" value="Chromosome"/>
</dbReference>
<evidence type="ECO:0000259" key="5">
    <source>
        <dbReference type="Pfam" id="PF00700"/>
    </source>
</evidence>
<evidence type="ECO:0000313" key="11">
    <source>
        <dbReference type="Proteomes" id="UP000264693"/>
    </source>
</evidence>
<reference evidence="7" key="2">
    <citation type="submission" date="2017-09" db="EMBL/GenBank/DDBJ databases">
        <authorList>
            <person name="Perez-Cataluna A."/>
            <person name="Figueras M.J."/>
            <person name="Salas-Masso N."/>
        </authorList>
    </citation>
    <scope>NUCLEOTIDE SEQUENCE</scope>
    <source>
        <strain evidence="7">CECT 7727</strain>
    </source>
</reference>
<dbReference type="Proteomes" id="UP000239861">
    <property type="component" value="Unassembled WGS sequence"/>
</dbReference>
<evidence type="ECO:0000313" key="10">
    <source>
        <dbReference type="Proteomes" id="UP000239861"/>
    </source>
</evidence>
<dbReference type="EMBL" id="PTIW01000003">
    <property type="protein sequence ID" value="PPK62455.1"/>
    <property type="molecule type" value="Genomic_DNA"/>
</dbReference>
<evidence type="ECO:0000259" key="4">
    <source>
        <dbReference type="Pfam" id="PF00669"/>
    </source>
</evidence>
<dbReference type="Gene3D" id="6.10.10.10">
    <property type="entry name" value="Flagellar export chaperone, C-terminal domain"/>
    <property type="match status" value="1"/>
</dbReference>
<comment type="similarity">
    <text evidence="1 3">Belongs to the bacterial flagellin family.</text>
</comment>
<dbReference type="InterPro" id="IPR001492">
    <property type="entry name" value="Flagellin"/>
</dbReference>
<reference evidence="9" key="1">
    <citation type="submission" date="2017-09" db="EMBL/GenBank/DDBJ databases">
        <title>Arcobacter canalis sp. nov., a new species isolated from a water canal contaminated with urban sewage.</title>
        <authorList>
            <person name="Perez-Cataluna A."/>
            <person name="Salas-Masso N."/>
            <person name="Figueras M.J."/>
        </authorList>
    </citation>
    <scope>NUCLEOTIDE SEQUENCE [LARGE SCALE GENOMIC DNA]</scope>
    <source>
        <strain evidence="9">CECT 7727</strain>
    </source>
</reference>
<dbReference type="STRING" id="505249.SAMN06295997_101124"/>
<dbReference type="GO" id="GO:0005198">
    <property type="term" value="F:structural molecule activity"/>
    <property type="evidence" value="ECO:0007669"/>
    <property type="project" value="UniProtKB-UniRule"/>
</dbReference>
<evidence type="ECO:0000313" key="6">
    <source>
        <dbReference type="EMBL" id="AXX87939.1"/>
    </source>
</evidence>
<evidence type="ECO:0000313" key="9">
    <source>
        <dbReference type="Proteomes" id="UP000224740"/>
    </source>
</evidence>
<dbReference type="PANTHER" id="PTHR42792:SF2">
    <property type="entry name" value="FLAGELLIN"/>
    <property type="match status" value="1"/>
</dbReference>
<dbReference type="EMBL" id="CP032101">
    <property type="protein sequence ID" value="AXX87939.1"/>
    <property type="molecule type" value="Genomic_DNA"/>
</dbReference>
<dbReference type="AlphaFoldDB" id="A0A1T4ZQH2"/>
<evidence type="ECO:0000256" key="3">
    <source>
        <dbReference type="RuleBase" id="RU362073"/>
    </source>
</evidence>
<evidence type="ECO:0000256" key="2">
    <source>
        <dbReference type="ARBA" id="ARBA00023143"/>
    </source>
</evidence>
<dbReference type="InterPro" id="IPR046358">
    <property type="entry name" value="Flagellin_C"/>
</dbReference>
<evidence type="ECO:0000256" key="1">
    <source>
        <dbReference type="ARBA" id="ARBA00005709"/>
    </source>
</evidence>
<dbReference type="RefSeq" id="WP_079576914.1">
    <property type="nucleotide sequence ID" value="NZ_CP032101.1"/>
</dbReference>
<comment type="function">
    <text evidence="3">Flagellin is the subunit protein which polymerizes to form the filaments of bacterial flagella.</text>
</comment>
<dbReference type="Gene3D" id="1.20.1330.10">
    <property type="entry name" value="f41 fragment of flagellin, N-terminal domain"/>
    <property type="match status" value="1"/>
</dbReference>
<dbReference type="InterPro" id="IPR001029">
    <property type="entry name" value="Flagellin_N"/>
</dbReference>
<proteinExistence type="inferred from homology"/>
<comment type="subcellular location">
    <subcellularLocation>
        <location evidence="3">Secreted</location>
    </subcellularLocation>
    <subcellularLocation>
        <location evidence="3">Bacterial flagellum</location>
    </subcellularLocation>
</comment>
<dbReference type="PRINTS" id="PR00207">
    <property type="entry name" value="FLAGELLIN"/>
</dbReference>
<dbReference type="EMBL" id="NXAO01000015">
    <property type="protein sequence ID" value="PHO15994.1"/>
    <property type="molecule type" value="Genomic_DNA"/>
</dbReference>
<dbReference type="GO" id="GO:0009288">
    <property type="term" value="C:bacterial-type flagellum"/>
    <property type="evidence" value="ECO:0007669"/>
    <property type="project" value="UniProtKB-SubCell"/>
</dbReference>
<dbReference type="Pfam" id="PF00700">
    <property type="entry name" value="Flagellin_C"/>
    <property type="match status" value="1"/>
</dbReference>
<feature type="domain" description="Flagellin C-terminal" evidence="5">
    <location>
        <begin position="196"/>
        <end position="280"/>
    </location>
</feature>
<keyword evidence="8" id="KW-0966">Cell projection</keyword>
<evidence type="ECO:0000313" key="7">
    <source>
        <dbReference type="EMBL" id="PHO15994.1"/>
    </source>
</evidence>
<dbReference type="InterPro" id="IPR042187">
    <property type="entry name" value="Flagellin_C_sub2"/>
</dbReference>
<organism evidence="8 10">
    <name type="scientific">Malaciobacter marinus</name>
    <dbReference type="NCBI Taxonomy" id="505249"/>
    <lineage>
        <taxon>Bacteria</taxon>
        <taxon>Pseudomonadati</taxon>
        <taxon>Campylobacterota</taxon>
        <taxon>Epsilonproteobacteria</taxon>
        <taxon>Campylobacterales</taxon>
        <taxon>Arcobacteraceae</taxon>
        <taxon>Malaciobacter</taxon>
    </lineage>
</organism>
<dbReference type="SUPFAM" id="SSF64518">
    <property type="entry name" value="Phase 1 flagellin"/>
    <property type="match status" value="1"/>
</dbReference>
<dbReference type="PANTHER" id="PTHR42792">
    <property type="entry name" value="FLAGELLIN"/>
    <property type="match status" value="1"/>
</dbReference>
<dbReference type="Pfam" id="PF00669">
    <property type="entry name" value="Flagellin_N"/>
    <property type="match status" value="1"/>
</dbReference>
<accession>A0A1T4ZQH2</accession>
<name>A0A1T4ZQH2_9BACT</name>
<dbReference type="Proteomes" id="UP000224740">
    <property type="component" value="Unassembled WGS sequence"/>
</dbReference>
<reference evidence="6 11" key="4">
    <citation type="submission" date="2018-08" db="EMBL/GenBank/DDBJ databases">
        <title>Complete genome of the Arcobacter marinus type strain JCM 15502.</title>
        <authorList>
            <person name="Miller W.G."/>
            <person name="Yee E."/>
            <person name="Huynh S."/>
            <person name="Parker C.T."/>
        </authorList>
    </citation>
    <scope>NUCLEOTIDE SEQUENCE [LARGE SCALE GENOMIC DNA]</scope>
    <source>
        <strain evidence="6 11">JCM 15502</strain>
    </source>
</reference>
<keyword evidence="8" id="KW-0282">Flagellum</keyword>
<sequence length="282" mass="31010">MRLYTNVAGLIAYESYSNNSKLLSESLRRLSTGLRINSASDDPSGLAIADKLRTQASSVQQSIENANSAIAMTQIADKAMAEQSNIIDIVKTKLMQASTDTTTDAGREAIRKDISKLLGQLDNIASQTNYNGNYLLQNNHSNTDISSDKVFQIGEKAANTIELKGVQSNTIGLGLDTLKNLGANSLDITVARDWLDDIDNSLTTLNTFRSEFGSTQNQLESSVRYMITLKTNLKASESVIRDVDYAKEAAEFSRLNILVQAGMFAMAQANKMQENILRYLFR</sequence>
<reference evidence="8 10" key="3">
    <citation type="submission" date="2018-02" db="EMBL/GenBank/DDBJ databases">
        <title>Subsurface microbial communities from deep shales in Ohio and West Virginia, USA.</title>
        <authorList>
            <person name="Wrighton K."/>
        </authorList>
    </citation>
    <scope>NUCLEOTIDE SEQUENCE [LARGE SCALE GENOMIC DNA]</scope>
    <source>
        <strain evidence="8 10">MARC-MIP3H16</strain>
    </source>
</reference>
<gene>
    <name evidence="6" type="primary">fla1</name>
    <name evidence="6" type="ORF">AMRN_2227</name>
    <name evidence="8" type="ORF">B0F89_10347</name>
    <name evidence="7" type="ORF">CPH92_03410</name>
</gene>
<dbReference type="GO" id="GO:0005576">
    <property type="term" value="C:extracellular region"/>
    <property type="evidence" value="ECO:0007669"/>
    <property type="project" value="UniProtKB-SubCell"/>
</dbReference>